<dbReference type="SUPFAM" id="SSF82866">
    <property type="entry name" value="Multidrug efflux transporter AcrB transmembrane domain"/>
    <property type="match status" value="1"/>
</dbReference>
<keyword evidence="6 9" id="KW-1133">Transmembrane helix</keyword>
<sequence length="363" mass="40123">MEIFKPGININFIGKRWIFISVSICLIVIGLAAIFIRGGLNPGIDFTGGTLVEIRFTKDVEVVQIRDALREVGLGKSEIQHVGNKKDVLVKTILSEAGKISERITNALGKKFNKANFEILRVEMVGPAAGEDLRYKAQSALIYSIIGMIIYISYRFQNKVAIPIIVIALLTWVFSTFSWVNLTVLSVLALVASLTVCIRFDLRQAFAGIVALIHDVTITAGFLAITNKEFTLSVLAAILTIIGFSINDTIVIFDRIRENMAKKRDEDYETLVNTSLNQTLSRTILTSGLTLLAVISLFIFGGPIIHDFSFALLVGMIAGTYSTVYIASSILVIWKRLEVSKNAKRKQIHQVKAKLANAKEQAR</sequence>
<gene>
    <name evidence="9" type="primary">secF</name>
    <name evidence="11" type="ORF">A3G31_10910</name>
</gene>
<name>A0A1F7SFD2_9BACT</name>
<comment type="subunit">
    <text evidence="9">Forms a complex with SecD. Part of the essential Sec protein translocation apparatus which comprises SecA, SecYEG and auxiliary proteins SecDF. Other proteins may also be involved.</text>
</comment>
<dbReference type="InterPro" id="IPR022813">
    <property type="entry name" value="SecD/SecF_arch_bac"/>
</dbReference>
<dbReference type="Pfam" id="PF07549">
    <property type="entry name" value="Sec_GG"/>
    <property type="match status" value="1"/>
</dbReference>
<evidence type="ECO:0000256" key="3">
    <source>
        <dbReference type="ARBA" id="ARBA00022475"/>
    </source>
</evidence>
<keyword evidence="8 9" id="KW-0472">Membrane</keyword>
<dbReference type="InterPro" id="IPR005665">
    <property type="entry name" value="SecF_bac"/>
</dbReference>
<feature type="domain" description="Protein export membrane protein SecD/SecF C-terminal" evidence="10">
    <location>
        <begin position="109"/>
        <end position="182"/>
    </location>
</feature>
<protein>
    <recommendedName>
        <fullName evidence="9">Protein-export membrane protein SecF</fullName>
    </recommendedName>
</protein>
<dbReference type="NCBIfam" id="TIGR00966">
    <property type="entry name" value="transloc_SecF"/>
    <property type="match status" value="1"/>
</dbReference>
<dbReference type="InterPro" id="IPR048634">
    <property type="entry name" value="SecD_SecF_C"/>
</dbReference>
<evidence type="ECO:0000256" key="4">
    <source>
        <dbReference type="ARBA" id="ARBA00022692"/>
    </source>
</evidence>
<dbReference type="HAMAP" id="MF_01464_B">
    <property type="entry name" value="SecF_B"/>
    <property type="match status" value="1"/>
</dbReference>
<comment type="function">
    <text evidence="9">Part of the Sec protein translocase complex. Interacts with the SecYEG preprotein conducting channel. SecDF uses the proton motive force (PMF) to complete protein translocation after the ATP-dependent function of SecA.</text>
</comment>
<dbReference type="GO" id="GO:0043952">
    <property type="term" value="P:protein transport by the Sec complex"/>
    <property type="evidence" value="ECO:0007669"/>
    <property type="project" value="UniProtKB-UniRule"/>
</dbReference>
<dbReference type="EMBL" id="MGDI01000031">
    <property type="protein sequence ID" value="OGL52490.1"/>
    <property type="molecule type" value="Genomic_DNA"/>
</dbReference>
<dbReference type="GO" id="GO:0006605">
    <property type="term" value="P:protein targeting"/>
    <property type="evidence" value="ECO:0007669"/>
    <property type="project" value="UniProtKB-UniRule"/>
</dbReference>
<dbReference type="Gene3D" id="1.20.1640.10">
    <property type="entry name" value="Multidrug efflux transporter AcrB transmembrane domain"/>
    <property type="match status" value="1"/>
</dbReference>
<dbReference type="Pfam" id="PF02355">
    <property type="entry name" value="SecD_SecF_C"/>
    <property type="match status" value="2"/>
</dbReference>
<dbReference type="STRING" id="1817883.A3G31_10910"/>
<evidence type="ECO:0000256" key="1">
    <source>
        <dbReference type="ARBA" id="ARBA00004651"/>
    </source>
</evidence>
<feature type="transmembrane region" description="Helical" evidence="9">
    <location>
        <begin position="17"/>
        <end position="36"/>
    </location>
</feature>
<evidence type="ECO:0000313" key="12">
    <source>
        <dbReference type="Proteomes" id="UP000178082"/>
    </source>
</evidence>
<keyword evidence="7 9" id="KW-0811">Translocation</keyword>
<proteinExistence type="inferred from homology"/>
<dbReference type="InterPro" id="IPR022646">
    <property type="entry name" value="SecD/SecF_CS"/>
</dbReference>
<feature type="transmembrane region" description="Helical" evidence="9">
    <location>
        <begin position="284"/>
        <end position="305"/>
    </location>
</feature>
<dbReference type="Proteomes" id="UP000178082">
    <property type="component" value="Unassembled WGS sequence"/>
</dbReference>
<evidence type="ECO:0000256" key="2">
    <source>
        <dbReference type="ARBA" id="ARBA00022448"/>
    </source>
</evidence>
<feature type="transmembrane region" description="Helical" evidence="9">
    <location>
        <begin position="311"/>
        <end position="334"/>
    </location>
</feature>
<dbReference type="GO" id="GO:0015450">
    <property type="term" value="F:protein-transporting ATPase activity"/>
    <property type="evidence" value="ECO:0007669"/>
    <property type="project" value="InterPro"/>
</dbReference>
<evidence type="ECO:0000256" key="6">
    <source>
        <dbReference type="ARBA" id="ARBA00022989"/>
    </source>
</evidence>
<feature type="transmembrane region" description="Helical" evidence="9">
    <location>
        <begin position="140"/>
        <end position="156"/>
    </location>
</feature>
<accession>A0A1F7SFD2</accession>
<dbReference type="PANTHER" id="PTHR30081">
    <property type="entry name" value="PROTEIN-EXPORT MEMBRANE PROTEIN SEC"/>
    <property type="match status" value="1"/>
</dbReference>
<comment type="similarity">
    <text evidence="9">Belongs to the SecD/SecF family. SecF subfamily.</text>
</comment>
<dbReference type="PRINTS" id="PR01755">
    <property type="entry name" value="SECFTRNLCASE"/>
</dbReference>
<dbReference type="GO" id="GO:0065002">
    <property type="term" value="P:intracellular protein transmembrane transport"/>
    <property type="evidence" value="ECO:0007669"/>
    <property type="project" value="UniProtKB-UniRule"/>
</dbReference>
<feature type="transmembrane region" description="Helical" evidence="9">
    <location>
        <begin position="162"/>
        <end position="193"/>
    </location>
</feature>
<evidence type="ECO:0000256" key="9">
    <source>
        <dbReference type="HAMAP-Rule" id="MF_01464"/>
    </source>
</evidence>
<keyword evidence="2 9" id="KW-0813">Transport</keyword>
<comment type="caution">
    <text evidence="9">Lacks conserved residue(s) required for the propagation of feature annotation.</text>
</comment>
<dbReference type="PANTHER" id="PTHR30081:SF8">
    <property type="entry name" value="PROTEIN TRANSLOCASE SUBUNIT SECF"/>
    <property type="match status" value="1"/>
</dbReference>
<keyword evidence="5 9" id="KW-0653">Protein transport</keyword>
<evidence type="ECO:0000256" key="7">
    <source>
        <dbReference type="ARBA" id="ARBA00023010"/>
    </source>
</evidence>
<keyword evidence="3 9" id="KW-1003">Cell membrane</keyword>
<feature type="transmembrane region" description="Helical" evidence="9">
    <location>
        <begin position="205"/>
        <end position="225"/>
    </location>
</feature>
<evidence type="ECO:0000313" key="11">
    <source>
        <dbReference type="EMBL" id="OGL52490.1"/>
    </source>
</evidence>
<dbReference type="InterPro" id="IPR022645">
    <property type="entry name" value="SecD/SecF_bac"/>
</dbReference>
<dbReference type="AlphaFoldDB" id="A0A1F7SFD2"/>
<dbReference type="GO" id="GO:0005886">
    <property type="term" value="C:plasma membrane"/>
    <property type="evidence" value="ECO:0007669"/>
    <property type="project" value="UniProtKB-SubCell"/>
</dbReference>
<evidence type="ECO:0000256" key="5">
    <source>
        <dbReference type="ARBA" id="ARBA00022927"/>
    </source>
</evidence>
<evidence type="ECO:0000256" key="8">
    <source>
        <dbReference type="ARBA" id="ARBA00023136"/>
    </source>
</evidence>
<comment type="caution">
    <text evidence="11">The sequence shown here is derived from an EMBL/GenBank/DDBJ whole genome shotgun (WGS) entry which is preliminary data.</text>
</comment>
<feature type="domain" description="Protein export membrane protein SecD/SecF C-terminal" evidence="10">
    <location>
        <begin position="187"/>
        <end position="335"/>
    </location>
</feature>
<feature type="transmembrane region" description="Helical" evidence="9">
    <location>
        <begin position="231"/>
        <end position="253"/>
    </location>
</feature>
<evidence type="ECO:0000259" key="10">
    <source>
        <dbReference type="Pfam" id="PF02355"/>
    </source>
</evidence>
<comment type="subcellular location">
    <subcellularLocation>
        <location evidence="1 9">Cell membrane</location>
        <topology evidence="1 9">Multi-pass membrane protein</topology>
    </subcellularLocation>
</comment>
<keyword evidence="4 9" id="KW-0812">Transmembrane</keyword>
<reference evidence="11 12" key="1">
    <citation type="journal article" date="2016" name="Nat. Commun.">
        <title>Thousands of microbial genomes shed light on interconnected biogeochemical processes in an aquifer system.</title>
        <authorList>
            <person name="Anantharaman K."/>
            <person name="Brown C.T."/>
            <person name="Hug L.A."/>
            <person name="Sharon I."/>
            <person name="Castelle C.J."/>
            <person name="Probst A.J."/>
            <person name="Thomas B.C."/>
            <person name="Singh A."/>
            <person name="Wilkins M.J."/>
            <person name="Karaoz U."/>
            <person name="Brodie E.L."/>
            <person name="Williams K.H."/>
            <person name="Hubbard S.S."/>
            <person name="Banfield J.F."/>
        </authorList>
    </citation>
    <scope>NUCLEOTIDE SEQUENCE [LARGE SCALE GENOMIC DNA]</scope>
</reference>
<organism evidence="11 12">
    <name type="scientific">Candidatus Schekmanbacteria bacterium RIFCSPLOWO2_12_FULL_38_15</name>
    <dbReference type="NCBI Taxonomy" id="1817883"/>
    <lineage>
        <taxon>Bacteria</taxon>
        <taxon>Candidatus Schekmaniibacteriota</taxon>
    </lineage>
</organism>